<accession>A0A2M8KNN7</accession>
<organism evidence="2 3">
    <name type="scientific">Candidatus Roizmanbacteria bacterium CG10_big_fil_rev_8_21_14_0_10_39_12</name>
    <dbReference type="NCBI Taxonomy" id="1974852"/>
    <lineage>
        <taxon>Bacteria</taxon>
        <taxon>Candidatus Roizmaniibacteriota</taxon>
    </lineage>
</organism>
<keyword evidence="1" id="KW-1133">Transmembrane helix</keyword>
<dbReference type="EMBL" id="PFEC01000072">
    <property type="protein sequence ID" value="PJE61528.1"/>
    <property type="molecule type" value="Genomic_DNA"/>
</dbReference>
<feature type="transmembrane region" description="Helical" evidence="1">
    <location>
        <begin position="41"/>
        <end position="61"/>
    </location>
</feature>
<gene>
    <name evidence="2" type="ORF">COU87_03985</name>
</gene>
<name>A0A2M8KNN7_9BACT</name>
<keyword evidence="1" id="KW-0812">Transmembrane</keyword>
<keyword evidence="1" id="KW-0472">Membrane</keyword>
<dbReference type="Proteomes" id="UP000230222">
    <property type="component" value="Unassembled WGS sequence"/>
</dbReference>
<evidence type="ECO:0000313" key="3">
    <source>
        <dbReference type="Proteomes" id="UP000230222"/>
    </source>
</evidence>
<evidence type="ECO:0000256" key="1">
    <source>
        <dbReference type="SAM" id="Phobius"/>
    </source>
</evidence>
<evidence type="ECO:0000313" key="2">
    <source>
        <dbReference type="EMBL" id="PJE61528.1"/>
    </source>
</evidence>
<reference evidence="3" key="1">
    <citation type="submission" date="2017-09" db="EMBL/GenBank/DDBJ databases">
        <title>Depth-based differentiation of microbial function through sediment-hosted aquifers and enrichment of novel symbionts in the deep terrestrial subsurface.</title>
        <authorList>
            <person name="Probst A.J."/>
            <person name="Ladd B."/>
            <person name="Jarett J.K."/>
            <person name="Geller-Mcgrath D.E."/>
            <person name="Sieber C.M.K."/>
            <person name="Emerson J.B."/>
            <person name="Anantharaman K."/>
            <person name="Thomas B.C."/>
            <person name="Malmstrom R."/>
            <person name="Stieglmeier M."/>
            <person name="Klingl A."/>
            <person name="Woyke T."/>
            <person name="Ryan C.M."/>
            <person name="Banfield J.F."/>
        </authorList>
    </citation>
    <scope>NUCLEOTIDE SEQUENCE [LARGE SCALE GENOMIC DNA]</scope>
</reference>
<comment type="caution">
    <text evidence="2">The sequence shown here is derived from an EMBL/GenBank/DDBJ whole genome shotgun (WGS) entry which is preliminary data.</text>
</comment>
<sequence length="132" mass="15419">MSGNLNIFFYLGILSISVPLITGVIGFFTPQTILVLKKHANWLYVLFFLFNFLAQISMLFYGNWGLAYEERNIIHIINSFSLIIILLLVFLLVKIQLLYQRKLYKKKFSIDIAIFTSISLSTILYFYLLSLF</sequence>
<proteinExistence type="predicted"/>
<dbReference type="AlphaFoldDB" id="A0A2M8KNN7"/>
<protein>
    <submittedName>
        <fullName evidence="2">Uncharacterized protein</fullName>
    </submittedName>
</protein>
<feature type="transmembrane region" description="Helical" evidence="1">
    <location>
        <begin position="6"/>
        <end position="29"/>
    </location>
</feature>
<feature type="transmembrane region" description="Helical" evidence="1">
    <location>
        <begin position="73"/>
        <end position="96"/>
    </location>
</feature>
<feature type="transmembrane region" description="Helical" evidence="1">
    <location>
        <begin position="108"/>
        <end position="128"/>
    </location>
</feature>